<name>A0ABU0YR30_9PROT</name>
<dbReference type="PANTHER" id="PTHR35841:SF1">
    <property type="entry name" value="PHOSPHONATES-BINDING PERIPLASMIC PROTEIN"/>
    <property type="match status" value="1"/>
</dbReference>
<dbReference type="Proteomes" id="UP001230156">
    <property type="component" value="Unassembled WGS sequence"/>
</dbReference>
<evidence type="ECO:0000313" key="2">
    <source>
        <dbReference type="Proteomes" id="UP001230156"/>
    </source>
</evidence>
<dbReference type="EMBL" id="JAUYVI010000005">
    <property type="protein sequence ID" value="MDQ7249657.1"/>
    <property type="molecule type" value="Genomic_DNA"/>
</dbReference>
<dbReference type="PANTHER" id="PTHR35841">
    <property type="entry name" value="PHOSPHONATES-BINDING PERIPLASMIC PROTEIN"/>
    <property type="match status" value="1"/>
</dbReference>
<evidence type="ECO:0000313" key="1">
    <source>
        <dbReference type="EMBL" id="MDQ7249657.1"/>
    </source>
</evidence>
<sequence>MKPSGRISRRSALAGIAAAVLVRPGSARADAPLSFGLTPVLLDSDIALLDLMQAYLQEALGRPVSLVKRRTYQEITALLLTGELDAAWICGFPFIQHWDRLSLISVPLYHGKPLYQSYIIVPKDRSVTDWHDLRGDVHAFSDPDSNSGHLVTWALLAGAQETPQGFFRQTFYTYGHRNVVRAVASGLAQSGSVDGYVWDVISHRDPQLASQTKVLRRSEWLGFPPVAHLKTDRDSAKIAQLATALQSAATSEKGRALLAMLELDGFAPEPASLFDPIAAKYALVKSREG</sequence>
<dbReference type="CDD" id="cd13571">
    <property type="entry name" value="PBP2_PnhD_1"/>
    <property type="match status" value="1"/>
</dbReference>
<dbReference type="SUPFAM" id="SSF53850">
    <property type="entry name" value="Periplasmic binding protein-like II"/>
    <property type="match status" value="1"/>
</dbReference>
<organism evidence="1 2">
    <name type="scientific">Dongia sedimenti</name>
    <dbReference type="NCBI Taxonomy" id="3064282"/>
    <lineage>
        <taxon>Bacteria</taxon>
        <taxon>Pseudomonadati</taxon>
        <taxon>Pseudomonadota</taxon>
        <taxon>Alphaproteobacteria</taxon>
        <taxon>Rhodospirillales</taxon>
        <taxon>Dongiaceae</taxon>
        <taxon>Dongia</taxon>
    </lineage>
</organism>
<reference evidence="2" key="1">
    <citation type="submission" date="2023-08" db="EMBL/GenBank/DDBJ databases">
        <title>Rhodospirillaceae gen. nov., a novel taxon isolated from the Yangtze River Yuezi River estuary sludge.</title>
        <authorList>
            <person name="Ruan L."/>
        </authorList>
    </citation>
    <scope>NUCLEOTIDE SEQUENCE [LARGE SCALE GENOMIC DNA]</scope>
    <source>
        <strain evidence="2">R-7</strain>
    </source>
</reference>
<dbReference type="RefSeq" id="WP_379957843.1">
    <property type="nucleotide sequence ID" value="NZ_JAUYVI010000005.1"/>
</dbReference>
<gene>
    <name evidence="1" type="ORF">Q8A70_18355</name>
</gene>
<protein>
    <submittedName>
        <fullName evidence="1">PhnD/SsuA/transferrin family substrate-binding protein</fullName>
    </submittedName>
</protein>
<comment type="caution">
    <text evidence="1">The sequence shown here is derived from an EMBL/GenBank/DDBJ whole genome shotgun (WGS) entry which is preliminary data.</text>
</comment>
<dbReference type="Gene3D" id="3.40.190.10">
    <property type="entry name" value="Periplasmic binding protein-like II"/>
    <property type="match status" value="2"/>
</dbReference>
<proteinExistence type="predicted"/>
<keyword evidence="2" id="KW-1185">Reference proteome</keyword>
<accession>A0ABU0YR30</accession>
<dbReference type="Pfam" id="PF12974">
    <property type="entry name" value="Phosphonate-bd"/>
    <property type="match status" value="1"/>
</dbReference>